<dbReference type="EMBL" id="VCKZ01000032">
    <property type="protein sequence ID" value="TMR41084.1"/>
    <property type="molecule type" value="Genomic_DNA"/>
</dbReference>
<name>A0A5S4H8J7_9ACTN</name>
<dbReference type="AlphaFoldDB" id="A0A5S4H8J7"/>
<dbReference type="Proteomes" id="UP000305238">
    <property type="component" value="Unassembled WGS sequence"/>
</dbReference>
<comment type="caution">
    <text evidence="1">The sequence shown here is derived from an EMBL/GenBank/DDBJ whole genome shotgun (WGS) entry which is preliminary data.</text>
</comment>
<evidence type="ECO:0000313" key="2">
    <source>
        <dbReference type="Proteomes" id="UP000305238"/>
    </source>
</evidence>
<protein>
    <submittedName>
        <fullName evidence="1">Uncharacterized protein</fullName>
    </submittedName>
</protein>
<reference evidence="1 2" key="1">
    <citation type="submission" date="2019-05" db="EMBL/GenBank/DDBJ databases">
        <title>Draft genome sequence of Actinomadura geliboluensis A8036.</title>
        <authorList>
            <person name="Saricaoglu S."/>
            <person name="Isik K."/>
        </authorList>
    </citation>
    <scope>NUCLEOTIDE SEQUENCE [LARGE SCALE GENOMIC DNA]</scope>
    <source>
        <strain evidence="1 2">A8036</strain>
    </source>
</reference>
<evidence type="ECO:0000313" key="1">
    <source>
        <dbReference type="EMBL" id="TMR41084.1"/>
    </source>
</evidence>
<proteinExistence type="predicted"/>
<keyword evidence="2" id="KW-1185">Reference proteome</keyword>
<organism evidence="1 2">
    <name type="scientific">Actinomadura geliboluensis</name>
    <dbReference type="NCBI Taxonomy" id="882440"/>
    <lineage>
        <taxon>Bacteria</taxon>
        <taxon>Bacillati</taxon>
        <taxon>Actinomycetota</taxon>
        <taxon>Actinomycetes</taxon>
        <taxon>Streptosporangiales</taxon>
        <taxon>Thermomonosporaceae</taxon>
        <taxon>Actinomadura</taxon>
    </lineage>
</organism>
<sequence length="119" mass="12953">MALVAAVSALLVSEEGLLDARGRWAWCRELGAATVAMVVDFSIVVRVLAASVATGRREVGTFREDASEAGHGPVPSGRRAWVQLVATWSPNCYVLDISPETGRRLLHDLRPDRRSERPS</sequence>
<dbReference type="RefSeq" id="WP_138635526.1">
    <property type="nucleotide sequence ID" value="NZ_VCKZ01000032.1"/>
</dbReference>
<accession>A0A5S4H8J7</accession>
<dbReference type="OrthoDB" id="5195565at2"/>
<gene>
    <name evidence="1" type="ORF">ETD96_07355</name>
</gene>